<protein>
    <submittedName>
        <fullName evidence="2">Toll/interleukin-1 receptor domain-containing protein</fullName>
    </submittedName>
</protein>
<feature type="domain" description="Thoeris protein ThsB TIR-like" evidence="1">
    <location>
        <begin position="6"/>
        <end position="92"/>
    </location>
</feature>
<dbReference type="InterPro" id="IPR035897">
    <property type="entry name" value="Toll_tir_struct_dom_sf"/>
</dbReference>
<name>A0ABS8JGV9_9GAMM</name>
<dbReference type="RefSeq" id="WP_230526417.1">
    <property type="nucleotide sequence ID" value="NZ_JAJGAK010000001.1"/>
</dbReference>
<dbReference type="Gene3D" id="3.40.50.10140">
    <property type="entry name" value="Toll/interleukin-1 receptor homology (TIR) domain"/>
    <property type="match status" value="1"/>
</dbReference>
<dbReference type="EMBL" id="JAJGAK010000001">
    <property type="protein sequence ID" value="MCC8362841.1"/>
    <property type="molecule type" value="Genomic_DNA"/>
</dbReference>
<reference evidence="2" key="1">
    <citation type="submission" date="2021-10" db="EMBL/GenBank/DDBJ databases">
        <authorList>
            <person name="Lyu M."/>
            <person name="Wang X."/>
            <person name="Meng X."/>
            <person name="Xu K."/>
        </authorList>
    </citation>
    <scope>NUCLEOTIDE SEQUENCE</scope>
    <source>
        <strain evidence="2">A6</strain>
    </source>
</reference>
<keyword evidence="3" id="KW-1185">Reference proteome</keyword>
<dbReference type="Proteomes" id="UP001165293">
    <property type="component" value="Unassembled WGS sequence"/>
</dbReference>
<organism evidence="2 3">
    <name type="scientific">Noviluteimonas lactosilytica</name>
    <dbReference type="NCBI Taxonomy" id="2888523"/>
    <lineage>
        <taxon>Bacteria</taxon>
        <taxon>Pseudomonadati</taxon>
        <taxon>Pseudomonadota</taxon>
        <taxon>Gammaproteobacteria</taxon>
        <taxon>Lysobacterales</taxon>
        <taxon>Lysobacteraceae</taxon>
        <taxon>Noviluteimonas</taxon>
    </lineage>
</organism>
<sequence>MKKTIFVAFAIEDERQRDFLKGQSFLTKCPFEFIDMSVREAYESDWKSKVTTRIRRSDGVIALISKNSLSSSGQRREIECARAERKPVLFMWAYTIDRTVPTGTSPVAWSWPTISNFIDRV</sequence>
<comment type="caution">
    <text evidence="2">The sequence shown here is derived from an EMBL/GenBank/DDBJ whole genome shotgun (WGS) entry which is preliminary data.</text>
</comment>
<evidence type="ECO:0000313" key="3">
    <source>
        <dbReference type="Proteomes" id="UP001165293"/>
    </source>
</evidence>
<evidence type="ECO:0000313" key="2">
    <source>
        <dbReference type="EMBL" id="MCC8362841.1"/>
    </source>
</evidence>
<dbReference type="Pfam" id="PF08937">
    <property type="entry name" value="ThsB_TIR"/>
    <property type="match status" value="1"/>
</dbReference>
<proteinExistence type="predicted"/>
<accession>A0ABS8JGV9</accession>
<dbReference type="InterPro" id="IPR015032">
    <property type="entry name" value="ThsB__TIR-like_domain"/>
</dbReference>
<keyword evidence="2" id="KW-0675">Receptor</keyword>
<gene>
    <name evidence="2" type="ORF">LK996_07095</name>
</gene>
<evidence type="ECO:0000259" key="1">
    <source>
        <dbReference type="Pfam" id="PF08937"/>
    </source>
</evidence>